<sequence length="70" mass="8078">MDDRMNKSDKEAMEMKEKAIVATDDEPKINYRGWKAMSFIIGNETFEKLGAIGTLANLLIYLTTYSYNYD</sequence>
<protein>
    <submittedName>
        <fullName evidence="1">Uncharacterized protein</fullName>
    </submittedName>
</protein>
<gene>
    <name evidence="1" type="ORF">ES319_A12G183400v1</name>
</gene>
<dbReference type="OrthoDB" id="8904098at2759"/>
<proteinExistence type="predicted"/>
<accession>A0A5J5THD2</accession>
<keyword evidence="2" id="KW-1185">Reference proteome</keyword>
<organism evidence="1 2">
    <name type="scientific">Gossypium barbadense</name>
    <name type="common">Sea Island cotton</name>
    <name type="synonym">Hibiscus barbadensis</name>
    <dbReference type="NCBI Taxonomy" id="3634"/>
    <lineage>
        <taxon>Eukaryota</taxon>
        <taxon>Viridiplantae</taxon>
        <taxon>Streptophyta</taxon>
        <taxon>Embryophyta</taxon>
        <taxon>Tracheophyta</taxon>
        <taxon>Spermatophyta</taxon>
        <taxon>Magnoliopsida</taxon>
        <taxon>eudicotyledons</taxon>
        <taxon>Gunneridae</taxon>
        <taxon>Pentapetalae</taxon>
        <taxon>rosids</taxon>
        <taxon>malvids</taxon>
        <taxon>Malvales</taxon>
        <taxon>Malvaceae</taxon>
        <taxon>Malvoideae</taxon>
        <taxon>Gossypium</taxon>
    </lineage>
</organism>
<dbReference type="Proteomes" id="UP000327439">
    <property type="component" value="Chromosome A12"/>
</dbReference>
<evidence type="ECO:0000313" key="1">
    <source>
        <dbReference type="EMBL" id="KAB2053369.1"/>
    </source>
</evidence>
<dbReference type="AlphaFoldDB" id="A0A5J5THD2"/>
<reference evidence="2" key="1">
    <citation type="journal article" date="2020" name="Nat. Genet.">
        <title>Genomic diversifications of five Gossypium allopolyploid species and their impact on cotton improvement.</title>
        <authorList>
            <person name="Chen Z.J."/>
            <person name="Sreedasyam A."/>
            <person name="Ando A."/>
            <person name="Song Q."/>
            <person name="De Santiago L.M."/>
            <person name="Hulse-Kemp A.M."/>
            <person name="Ding M."/>
            <person name="Ye W."/>
            <person name="Kirkbride R.C."/>
            <person name="Jenkins J."/>
            <person name="Plott C."/>
            <person name="Lovell J."/>
            <person name="Lin Y.M."/>
            <person name="Vaughn R."/>
            <person name="Liu B."/>
            <person name="Simpson S."/>
            <person name="Scheffler B.E."/>
            <person name="Wen L."/>
            <person name="Saski C.A."/>
            <person name="Grover C.E."/>
            <person name="Hu G."/>
            <person name="Conover J.L."/>
            <person name="Carlson J.W."/>
            <person name="Shu S."/>
            <person name="Boston L.B."/>
            <person name="Williams M."/>
            <person name="Peterson D.G."/>
            <person name="McGee K."/>
            <person name="Jones D.C."/>
            <person name="Wendel J.F."/>
            <person name="Stelly D.M."/>
            <person name="Grimwood J."/>
            <person name="Schmutz J."/>
        </authorList>
    </citation>
    <scope>NUCLEOTIDE SEQUENCE [LARGE SCALE GENOMIC DNA]</scope>
    <source>
        <strain evidence="2">cv. 3-79</strain>
    </source>
</reference>
<dbReference type="EMBL" id="CM018213">
    <property type="protein sequence ID" value="KAB2053369.1"/>
    <property type="molecule type" value="Genomic_DNA"/>
</dbReference>
<dbReference type="InterPro" id="IPR036259">
    <property type="entry name" value="MFS_trans_sf"/>
</dbReference>
<name>A0A5J5THD2_GOSBA</name>
<dbReference type="Gene3D" id="1.20.1250.20">
    <property type="entry name" value="MFS general substrate transporter like domains"/>
    <property type="match status" value="1"/>
</dbReference>
<evidence type="ECO:0000313" key="2">
    <source>
        <dbReference type="Proteomes" id="UP000327439"/>
    </source>
</evidence>